<evidence type="ECO:0000313" key="9">
    <source>
        <dbReference type="EMBL" id="KHE93342.1"/>
    </source>
</evidence>
<keyword evidence="6" id="KW-0408">Iron</keyword>
<feature type="domain" description="Radical SAM core" evidence="8">
    <location>
        <begin position="42"/>
        <end position="285"/>
    </location>
</feature>
<dbReference type="PANTHER" id="PTHR11228:SF7">
    <property type="entry name" value="PQQA PEPTIDE CYCLASE"/>
    <property type="match status" value="1"/>
</dbReference>
<dbReference type="AlphaFoldDB" id="A0A0B0EJX4"/>
<dbReference type="SFLD" id="SFLDG01387">
    <property type="entry name" value="BtrN-like_SPASM_domain_contain"/>
    <property type="match status" value="1"/>
</dbReference>
<reference evidence="9 10" key="1">
    <citation type="submission" date="2014-10" db="EMBL/GenBank/DDBJ databases">
        <title>Draft genome of anammox bacterium scalindua brodae, obtained using differential coverage binning of sequence data from two enrichment reactors.</title>
        <authorList>
            <person name="Speth D.R."/>
            <person name="Russ L."/>
            <person name="Kartal B."/>
            <person name="Op den Camp H.J."/>
            <person name="Dutilh B.E."/>
            <person name="Jetten M.S."/>
        </authorList>
    </citation>
    <scope>NUCLEOTIDE SEQUENCE [LARGE SCALE GENOMIC DNA]</scope>
    <source>
        <strain evidence="9">RU1</strain>
    </source>
</reference>
<dbReference type="InterPro" id="IPR050377">
    <property type="entry name" value="Radical_SAM_PqqE_MftC-like"/>
</dbReference>
<evidence type="ECO:0000256" key="4">
    <source>
        <dbReference type="ARBA" id="ARBA00022723"/>
    </source>
</evidence>
<dbReference type="PIRSF" id="PIRSF037420">
    <property type="entry name" value="PQQ_syn_pqqE"/>
    <property type="match status" value="1"/>
</dbReference>
<comment type="caution">
    <text evidence="9">The sequence shown here is derived from an EMBL/GenBank/DDBJ whole genome shotgun (WGS) entry which is preliminary data.</text>
</comment>
<sequence length="387" mass="45371">MIQLRNLKRNLSKSITQPGYAWKAFKQRLLSYLTYTIHDGYSHYPETVDLFLTYRCNLRCKMCGQWGTSGTFREMPPEELKDELSLDEIYKIINDIKRFKPNVTLFGGEPLLYSNWEKVVSRIKEEGMRCNIITNGILLEKYADSIVSLGVDEIIFSLDGPREVHDEVRGAKGTFDRAAKGLKLIRDIKKKSGLTKPDVNISSTIFEINYKHLDELISIAEGLMASAITFHHLIFLSKEMYDQHNKIFKSYYGMVCNDWKGFVRDSLPDIDTELLLRKIEDIKASNSKLKIAFYPNFTNDEIRRYYTEFDFISSSYGRKCLSPWMVSYIFPDGSVRPCQSLNFTPGNVREESFRKIWNNEKYIRFRKITKREKRYPACTRCTELYRF</sequence>
<keyword evidence="5" id="KW-0560">Oxidoreductase</keyword>
<organism evidence="9 10">
    <name type="scientific">Candidatus Scalindua brodae</name>
    <dbReference type="NCBI Taxonomy" id="237368"/>
    <lineage>
        <taxon>Bacteria</taxon>
        <taxon>Pseudomonadati</taxon>
        <taxon>Planctomycetota</taxon>
        <taxon>Candidatus Brocadiia</taxon>
        <taxon>Candidatus Brocadiales</taxon>
        <taxon>Candidatus Scalinduaceae</taxon>
        <taxon>Candidatus Scalindua</taxon>
    </lineage>
</organism>
<evidence type="ECO:0000256" key="7">
    <source>
        <dbReference type="ARBA" id="ARBA00023014"/>
    </source>
</evidence>
<evidence type="ECO:0000313" key="10">
    <source>
        <dbReference type="Proteomes" id="UP000030652"/>
    </source>
</evidence>
<gene>
    <name evidence="9" type="ORF">SCABRO_00880</name>
</gene>
<dbReference type="GO" id="GO:0046872">
    <property type="term" value="F:metal ion binding"/>
    <property type="evidence" value="ECO:0007669"/>
    <property type="project" value="UniProtKB-KW"/>
</dbReference>
<evidence type="ECO:0000256" key="5">
    <source>
        <dbReference type="ARBA" id="ARBA00023002"/>
    </source>
</evidence>
<dbReference type="InterPro" id="IPR058240">
    <property type="entry name" value="rSAM_sf"/>
</dbReference>
<dbReference type="PATRIC" id="fig|237368.3.peg.964"/>
<dbReference type="PANTHER" id="PTHR11228">
    <property type="entry name" value="RADICAL SAM DOMAIN PROTEIN"/>
    <property type="match status" value="1"/>
</dbReference>
<keyword evidence="3" id="KW-0949">S-adenosyl-L-methionine</keyword>
<dbReference type="InterPro" id="IPR017200">
    <property type="entry name" value="PqqE-like"/>
</dbReference>
<dbReference type="Gene3D" id="3.20.20.70">
    <property type="entry name" value="Aldolase class I"/>
    <property type="match status" value="1"/>
</dbReference>
<proteinExistence type="predicted"/>
<dbReference type="SFLD" id="SFLDG01067">
    <property type="entry name" value="SPASM/twitch_domain_containing"/>
    <property type="match status" value="1"/>
</dbReference>
<dbReference type="InterPro" id="IPR034391">
    <property type="entry name" value="AdoMet-like_SPASM_containing"/>
</dbReference>
<dbReference type="CDD" id="cd21109">
    <property type="entry name" value="SPASM"/>
    <property type="match status" value="1"/>
</dbReference>
<dbReference type="InterPro" id="IPR000385">
    <property type="entry name" value="MoaA_NifB_PqqE_Fe-S-bd_CS"/>
</dbReference>
<dbReference type="Pfam" id="PF13186">
    <property type="entry name" value="SPASM"/>
    <property type="match status" value="1"/>
</dbReference>
<protein>
    <submittedName>
        <fullName evidence="9">Heme biosynthesis protein</fullName>
    </submittedName>
</protein>
<evidence type="ECO:0000256" key="1">
    <source>
        <dbReference type="ARBA" id="ARBA00001966"/>
    </source>
</evidence>
<keyword evidence="7" id="KW-0411">Iron-sulfur</keyword>
<evidence type="ECO:0000256" key="6">
    <source>
        <dbReference type="ARBA" id="ARBA00023004"/>
    </source>
</evidence>
<dbReference type="SFLD" id="SFLDG01386">
    <property type="entry name" value="main_SPASM_domain-containing"/>
    <property type="match status" value="1"/>
</dbReference>
<dbReference type="GO" id="GO:0016491">
    <property type="term" value="F:oxidoreductase activity"/>
    <property type="evidence" value="ECO:0007669"/>
    <property type="project" value="UniProtKB-KW"/>
</dbReference>
<dbReference type="eggNOG" id="COG0535">
    <property type="taxonomic scope" value="Bacteria"/>
</dbReference>
<dbReference type="GO" id="GO:0051539">
    <property type="term" value="F:4 iron, 4 sulfur cluster binding"/>
    <property type="evidence" value="ECO:0007669"/>
    <property type="project" value="UniProtKB-KW"/>
</dbReference>
<accession>A0A0B0EJX4</accession>
<dbReference type="SUPFAM" id="SSF102114">
    <property type="entry name" value="Radical SAM enzymes"/>
    <property type="match status" value="1"/>
</dbReference>
<dbReference type="PROSITE" id="PS51918">
    <property type="entry name" value="RADICAL_SAM"/>
    <property type="match status" value="1"/>
</dbReference>
<dbReference type="EMBL" id="JRYO01000059">
    <property type="protein sequence ID" value="KHE93342.1"/>
    <property type="molecule type" value="Genomic_DNA"/>
</dbReference>
<name>A0A0B0EJX4_9BACT</name>
<dbReference type="InterPro" id="IPR013785">
    <property type="entry name" value="Aldolase_TIM"/>
</dbReference>
<evidence type="ECO:0000256" key="3">
    <source>
        <dbReference type="ARBA" id="ARBA00022691"/>
    </source>
</evidence>
<comment type="cofactor">
    <cofactor evidence="1">
        <name>[4Fe-4S] cluster</name>
        <dbReference type="ChEBI" id="CHEBI:49883"/>
    </cofactor>
</comment>
<evidence type="ECO:0000259" key="8">
    <source>
        <dbReference type="PROSITE" id="PS51918"/>
    </source>
</evidence>
<dbReference type="InterPro" id="IPR023885">
    <property type="entry name" value="4Fe4S-binding_SPASM_dom"/>
</dbReference>
<dbReference type="Pfam" id="PF04055">
    <property type="entry name" value="Radical_SAM"/>
    <property type="match status" value="1"/>
</dbReference>
<dbReference type="Proteomes" id="UP000030652">
    <property type="component" value="Unassembled WGS sequence"/>
</dbReference>
<dbReference type="PROSITE" id="PS01305">
    <property type="entry name" value="MOAA_NIFB_PQQE"/>
    <property type="match status" value="1"/>
</dbReference>
<dbReference type="SFLD" id="SFLDS00029">
    <property type="entry name" value="Radical_SAM"/>
    <property type="match status" value="1"/>
</dbReference>
<keyword evidence="2" id="KW-0004">4Fe-4S</keyword>
<keyword evidence="4" id="KW-0479">Metal-binding</keyword>
<dbReference type="InterPro" id="IPR007197">
    <property type="entry name" value="rSAM"/>
</dbReference>
<dbReference type="CDD" id="cd01335">
    <property type="entry name" value="Radical_SAM"/>
    <property type="match status" value="1"/>
</dbReference>
<evidence type="ECO:0000256" key="2">
    <source>
        <dbReference type="ARBA" id="ARBA00022485"/>
    </source>
</evidence>